<dbReference type="InterPro" id="IPR043502">
    <property type="entry name" value="DNA/RNA_pol_sf"/>
</dbReference>
<feature type="region of interest" description="Disordered" evidence="4">
    <location>
        <begin position="1302"/>
        <end position="1324"/>
    </location>
</feature>
<dbReference type="InterPro" id="IPR013103">
    <property type="entry name" value="RVT_2"/>
</dbReference>
<feature type="compositionally biased region" description="Polar residues" evidence="4">
    <location>
        <begin position="1083"/>
        <end position="1095"/>
    </location>
</feature>
<accession>A0A096PEX3</accession>
<dbReference type="InterPro" id="IPR036397">
    <property type="entry name" value="RNaseH_sf"/>
</dbReference>
<dbReference type="InterPro" id="IPR057670">
    <property type="entry name" value="SH3_retrovirus"/>
</dbReference>
<keyword evidence="2" id="KW-0694">RNA-binding</keyword>
<dbReference type="SUPFAM" id="SSF56672">
    <property type="entry name" value="DNA/RNA polymerases"/>
    <property type="match status" value="1"/>
</dbReference>
<evidence type="ECO:0000256" key="2">
    <source>
        <dbReference type="ARBA" id="ARBA00022884"/>
    </source>
</evidence>
<keyword evidence="3" id="KW-0496">Mitochondrion</keyword>
<dbReference type="GO" id="GO:0005739">
    <property type="term" value="C:mitochondrion"/>
    <property type="evidence" value="ECO:0007669"/>
    <property type="project" value="UniProtKB-SubCell"/>
</dbReference>
<dbReference type="PANTHER" id="PTHR11439:SF438">
    <property type="entry name" value="REVERSE TRANSCRIPTASE TY1_COPIA-TYPE DOMAIN-CONTAINING PROTEIN"/>
    <property type="match status" value="1"/>
</dbReference>
<reference evidence="6" key="1">
    <citation type="submission" date="2013-05" db="EMBL/GenBank/DDBJ databases">
        <title>Draft genome sequences of six wheat associated Fusarium spp. isolates.</title>
        <authorList>
            <person name="Moolhuijzen P.M."/>
            <person name="Manners J.M."/>
            <person name="Wilcox S."/>
            <person name="Bellgard M.I."/>
            <person name="Gardiner D.M."/>
        </authorList>
    </citation>
    <scope>NUCLEOTIDE SEQUENCE</scope>
    <source>
        <strain evidence="6">CS5907</strain>
        <strain evidence="6">CS5907</strain>
    </source>
</reference>
<dbReference type="Pfam" id="PF07727">
    <property type="entry name" value="RVT_2"/>
    <property type="match status" value="1"/>
</dbReference>
<protein>
    <submittedName>
        <fullName evidence="6">WGS project CBMG000000000 data, contig CS5907-c000341</fullName>
    </submittedName>
</protein>
<evidence type="ECO:0000313" key="6">
    <source>
        <dbReference type="EMBL" id="CEG03241.1"/>
    </source>
</evidence>
<sequence>MTLKPTLNVASNDQGAARLDSPAHWARWIQILELQATTLGFWVRIDPEKEDKEGDLPYDPIFRTFETFYEDKQKEHTKRKDMITEARKRATGDTLAALPPIPASPTLSDIDTAYDRDTRTFDYLKKEYKEKVAQDAAVDDFIVRTANEGAITATMITLKSKHPEGVSKRQLLRGLRDHFAISQTITIFDVRQEYKKIMAEVTKVRSNPQAWLNRWNAVYARAKAYKIYEVEGNQASIDFLLATKRFSPFWAQTEMNKLITHSEEAHEVIFYAQQLTRILDHGFSEASSPMVHATLSGEQEPGRNSASRNKNNKDCPCKRKHHPWKPEDSLLVKTALTNERNAITKDIPEQKINQIRAALNKPHWSRVKAQFLAQQGSSASGSTARAQSTNWDEIPRAFITIDPSLLEQPTDDMVMFTQQRTSHPLGKSTCFDTCAAVHVVNDRRLLVPGSYEDANGAFVQAGSGHFEISGFGTRVLEKVLNGPEGARSISLTLEKCAVIEGFHTNLVSAAALQEKGVWYCGFDKTLRWGPINASIVLAQLEMKYKLTILQYKPIRTCLPAPEQENPFPKLSVVYKYPFFVMAVMENKPRRHRRSIDPPLPRADTAYLWHIRAGHLGKDALERLVSKARGVKIKGISRIECETCATTYARRVVSRRSSERRSPRPFWRVHWDLQDYEEGYNGCKWLLLLKDEYSGCLYAYPLVTKGKEPILNVILLFDRWVKRQFGLVICILRSDNEKAVITRSGNTEFQAWARSQGIEIENSPVGTHEPNGGIERVNQEVTDKSNAMLNGACLPPNLWPESTVTAAHLLNQSPRIGLDGSAPIEVLESWFRNHAPLPIREHTADLRPDWSRIYAYGCKAYPLIQERLEGKHRRAFKTSPRAHVGYLVGYTAHNLYRVWLPLLGKVIITRDIRFDENTFYEPKTESLNELTVQELGDWVLRYQAPEWESEAPIDQPSRAPAGLNSGVEIRNRADNDMIAAPQSQREQGEPDSNVDPSDNVPQGTERTSSQISVVSSGDHTEYTPVQAPRGFQTPRETPERSAPLGSSGGARSAQQGDFDASRPPIDSGDDSSIEISDRLDTDRANQTTQAPLTGANNGRMHAPSREMTAAESYLGGESASPSPTRIRDEIVVASRDDSTGSSSEETTSSSESSNDDREAANPTWAARRSNPAENRSSSTHMLQESVRSLEAREAPDQAARASRGGSTRGRTRAGRQRGSRANARAAAPSRSSARIQERREDGRTGTFDRRSHELHRDAHVVTFMQEYMQEADASAEELKTAFCVLLGAADMKAKKGKQASRMVFATSSTEQRKHRDDLPEPPKTHNKMLLHPLRSLFEKAMKVEIDSLREKRTWREVRREKARSKPLPVKWVYTYKCDQDGFLERCKARLVVCGNFQESAMIENTYAATLAARSFRVMMALAAHFDLEIIQMDIKNAFVNAVRGPNDEPVTCRMPPGVDRPGYVLELHRALYGLRDSPKLWFDTFAATLHKLGLEPCKEEPCLFYSPKRDVYLVFFVDDILIFYHRNRPLAAQQLIQGLKGSFELTYKENAEWFLGIRIIRDRQKRTISLCHDSYIEKVAQRFGQHDRNSFPVIPIPVIEFEARSDQATRDEVKLYQEEIGSVLYTSIMIRADIAYAASILSRFLTNPSSQHKKAADQTIRYLYLTRDYCIVYGSSSGVQGLLIASDASFADDASTRRSSQGYLITLFGGLILWKASRQATVTTSTTEAELLALEQIAKETMSLKRLFAGIRFDPNAPWEIYCDNQQTIRLVVNQSTRITTRLRHVDIQSMWLKQEYEKGSFKVAYLATADMPADGLTKALPRQKFEHFRALLNMSRVITEQGK</sequence>
<feature type="compositionally biased region" description="Basic and acidic residues" evidence="4">
    <location>
        <begin position="1234"/>
        <end position="1251"/>
    </location>
</feature>
<evidence type="ECO:0000256" key="1">
    <source>
        <dbReference type="ARBA" id="ARBA00004173"/>
    </source>
</evidence>
<dbReference type="GO" id="GO:0003723">
    <property type="term" value="F:RNA binding"/>
    <property type="evidence" value="ECO:0007669"/>
    <property type="project" value="UniProtKB-KW"/>
</dbReference>
<comment type="caution">
    <text evidence="6">The sequence shown here is derived from an EMBL/GenBank/DDBJ whole genome shotgun (WGS) entry which is preliminary data.</text>
</comment>
<feature type="compositionally biased region" description="Polar residues" evidence="4">
    <location>
        <begin position="993"/>
        <end position="1016"/>
    </location>
</feature>
<comment type="subcellular location">
    <subcellularLocation>
        <location evidence="1">Mitochondrion</location>
    </subcellularLocation>
</comment>
<dbReference type="EMBL" id="CBMG010000341">
    <property type="protein sequence ID" value="CEG03241.1"/>
    <property type="molecule type" value="Genomic_DNA"/>
</dbReference>
<dbReference type="Pfam" id="PF25597">
    <property type="entry name" value="SH3_retrovirus"/>
    <property type="match status" value="1"/>
</dbReference>
<organism evidence="6">
    <name type="scientific">Fusarium acuminatum CS5907</name>
    <dbReference type="NCBI Taxonomy" id="1318461"/>
    <lineage>
        <taxon>Eukaryota</taxon>
        <taxon>Fungi</taxon>
        <taxon>Dikarya</taxon>
        <taxon>Ascomycota</taxon>
        <taxon>Pezizomycotina</taxon>
        <taxon>Sordariomycetes</taxon>
        <taxon>Hypocreomycetidae</taxon>
        <taxon>Hypocreales</taxon>
        <taxon>Nectriaceae</taxon>
        <taxon>Fusarium</taxon>
        <taxon>Fusarium tricinctum species complex</taxon>
    </lineage>
</organism>
<feature type="compositionally biased region" description="Polar residues" evidence="4">
    <location>
        <begin position="1170"/>
        <end position="1185"/>
    </location>
</feature>
<name>A0A096PEX3_9HYPO</name>
<feature type="compositionally biased region" description="Basic residues" evidence="4">
    <location>
        <begin position="1208"/>
        <end position="1217"/>
    </location>
</feature>
<dbReference type="PANTHER" id="PTHR11439">
    <property type="entry name" value="GAG-POL-RELATED RETROTRANSPOSON"/>
    <property type="match status" value="1"/>
</dbReference>
<evidence type="ECO:0000256" key="4">
    <source>
        <dbReference type="SAM" id="MobiDB-lite"/>
    </source>
</evidence>
<dbReference type="Gene3D" id="3.30.420.10">
    <property type="entry name" value="Ribonuclease H-like superfamily/Ribonuclease H"/>
    <property type="match status" value="1"/>
</dbReference>
<dbReference type="InterPro" id="IPR012337">
    <property type="entry name" value="RNaseH-like_sf"/>
</dbReference>
<dbReference type="GO" id="GO:0015074">
    <property type="term" value="P:DNA integration"/>
    <property type="evidence" value="ECO:0007669"/>
    <property type="project" value="InterPro"/>
</dbReference>
<proteinExistence type="predicted"/>
<dbReference type="PROSITE" id="PS50994">
    <property type="entry name" value="INTEGRASE"/>
    <property type="match status" value="1"/>
</dbReference>
<feature type="region of interest" description="Disordered" evidence="4">
    <location>
        <begin position="980"/>
        <end position="1251"/>
    </location>
</feature>
<dbReference type="InterPro" id="IPR001584">
    <property type="entry name" value="Integrase_cat-core"/>
</dbReference>
<evidence type="ECO:0000259" key="5">
    <source>
        <dbReference type="PROSITE" id="PS50994"/>
    </source>
</evidence>
<evidence type="ECO:0000256" key="3">
    <source>
        <dbReference type="ARBA" id="ARBA00023128"/>
    </source>
</evidence>
<dbReference type="GO" id="GO:0005634">
    <property type="term" value="C:nucleus"/>
    <property type="evidence" value="ECO:0007669"/>
    <property type="project" value="UniProtKB-ARBA"/>
</dbReference>
<feature type="compositionally biased region" description="Basic and acidic residues" evidence="4">
    <location>
        <begin position="1124"/>
        <end position="1137"/>
    </location>
</feature>
<feature type="compositionally biased region" description="Low complexity" evidence="4">
    <location>
        <begin position="1218"/>
        <end position="1233"/>
    </location>
</feature>
<feature type="compositionally biased region" description="Low complexity" evidence="4">
    <location>
        <begin position="1138"/>
        <end position="1151"/>
    </location>
</feature>
<feature type="compositionally biased region" description="Basic and acidic residues" evidence="4">
    <location>
        <begin position="1309"/>
        <end position="1322"/>
    </location>
</feature>
<dbReference type="SUPFAM" id="SSF53098">
    <property type="entry name" value="Ribonuclease H-like"/>
    <property type="match status" value="1"/>
</dbReference>
<dbReference type="CDD" id="cd09272">
    <property type="entry name" value="RNase_HI_RT_Ty1"/>
    <property type="match status" value="1"/>
</dbReference>
<feature type="region of interest" description="Disordered" evidence="4">
    <location>
        <begin position="293"/>
        <end position="323"/>
    </location>
</feature>
<feature type="domain" description="Integrase catalytic" evidence="5">
    <location>
        <begin position="660"/>
        <end position="830"/>
    </location>
</feature>
<gene>
    <name evidence="6" type="ORF">BN851_0016630</name>
</gene>